<dbReference type="EMBL" id="MGAF01000045">
    <property type="protein sequence ID" value="OGK39713.1"/>
    <property type="molecule type" value="Genomic_DNA"/>
</dbReference>
<comment type="caution">
    <text evidence="2">The sequence shown here is derived from an EMBL/GenBank/DDBJ whole genome shotgun (WGS) entry which is preliminary data.</text>
</comment>
<dbReference type="STRING" id="1802055.A3A74_04425"/>
<dbReference type="Proteomes" id="UP000179270">
    <property type="component" value="Unassembled WGS sequence"/>
</dbReference>
<accession>A0A1F7I8N6</accession>
<gene>
    <name evidence="2" type="ORF">A3A74_04425</name>
</gene>
<evidence type="ECO:0000313" key="2">
    <source>
        <dbReference type="EMBL" id="OGK39713.1"/>
    </source>
</evidence>
<proteinExistence type="predicted"/>
<feature type="transmembrane region" description="Helical" evidence="1">
    <location>
        <begin position="12"/>
        <end position="33"/>
    </location>
</feature>
<reference evidence="2 3" key="1">
    <citation type="journal article" date="2016" name="Nat. Commun.">
        <title>Thousands of microbial genomes shed light on interconnected biogeochemical processes in an aquifer system.</title>
        <authorList>
            <person name="Anantharaman K."/>
            <person name="Brown C.T."/>
            <person name="Hug L.A."/>
            <person name="Sharon I."/>
            <person name="Castelle C.J."/>
            <person name="Probst A.J."/>
            <person name="Thomas B.C."/>
            <person name="Singh A."/>
            <person name="Wilkins M.J."/>
            <person name="Karaoz U."/>
            <person name="Brodie E.L."/>
            <person name="Williams K.H."/>
            <person name="Hubbard S.S."/>
            <person name="Banfield J.F."/>
        </authorList>
    </citation>
    <scope>NUCLEOTIDE SEQUENCE [LARGE SCALE GENOMIC DNA]</scope>
</reference>
<dbReference type="AlphaFoldDB" id="A0A1F7I8N6"/>
<protein>
    <submittedName>
        <fullName evidence="2">Uncharacterized protein</fullName>
    </submittedName>
</protein>
<sequence>MNKQFRKRGIAPILPLIVVGVILISVIVLSFFYNKDSQDFRPRAQTAHQVACCRDDPNPYDCIAAGHPAGTKEIRFVGLYYYNCDSPNNSYGYVSPCNPQSFRGFKCITPTVPPPPPPPPLNPPPPTSGFNCVSQPCSTWTTNTTGTYYAKVKTGTFFLNDPNPFYKDKNSCMNDVSSLNGVNDPMKLNVCIVPRVIPLAQACRRQGQETYQVKEYRCDETNNIISQCMGNDVWVPLGALCGERKCTNEPTSYTYRCLAPAETLVQNNNGYFQINIALVPENYPDYNSFKSDAKIAADKIIARAGLEAKYVNIYIVNEYNQTYHTNSGSFDLSKINNMGAKLIGADYAILIENPNSCHNYPGGNYVWGFAAVACGPSNAAESMPSPMHIFPFIADFFN</sequence>
<name>A0A1F7I8N6_9BACT</name>
<keyword evidence="1" id="KW-0812">Transmembrane</keyword>
<keyword evidence="1" id="KW-0472">Membrane</keyword>
<evidence type="ECO:0000313" key="3">
    <source>
        <dbReference type="Proteomes" id="UP000179270"/>
    </source>
</evidence>
<organism evidence="2 3">
    <name type="scientific">Candidatus Roizmanbacteria bacterium RIFCSPLOWO2_01_FULL_35_13</name>
    <dbReference type="NCBI Taxonomy" id="1802055"/>
    <lineage>
        <taxon>Bacteria</taxon>
        <taxon>Candidatus Roizmaniibacteriota</taxon>
    </lineage>
</organism>
<keyword evidence="1" id="KW-1133">Transmembrane helix</keyword>
<evidence type="ECO:0000256" key="1">
    <source>
        <dbReference type="SAM" id="Phobius"/>
    </source>
</evidence>